<evidence type="ECO:0000313" key="2">
    <source>
        <dbReference type="EMBL" id="BBE41823.1"/>
    </source>
</evidence>
<evidence type="ECO:0000313" key="3">
    <source>
        <dbReference type="Proteomes" id="UP000509448"/>
    </source>
</evidence>
<dbReference type="RefSeq" id="WP_174448125.1">
    <property type="nucleotide sequence ID" value="NZ_AP018732.1"/>
</dbReference>
<dbReference type="SUPFAM" id="SSF46785">
    <property type="entry name" value="Winged helix' DNA-binding domain"/>
    <property type="match status" value="1"/>
</dbReference>
<sequence length="95" mass="11045">MSVYRNRVRLYADILRAVRDGCGEEGFARVSFIMRRSNTSYGKLSEMLDELARSSMLEVVESDDGKGYRLTDVGMKFLEEYERLERFAKAYGLRL</sequence>
<reference evidence="2 3" key="1">
    <citation type="journal article" date="2019" name="ISME J.">
        <title>Isolation and characterization of a thermophilic sulfur- and iron-reducing thaumarchaeote from a terrestrial acidic hot spring.</title>
        <authorList>
            <person name="Kato S."/>
            <person name="Itoh T."/>
            <person name="Yuki M."/>
            <person name="Nagamori M."/>
            <person name="Ohnishi M."/>
            <person name="Uematsu K."/>
            <person name="Suzuki K."/>
            <person name="Takashina T."/>
            <person name="Ohkuma M."/>
        </authorList>
    </citation>
    <scope>NUCLEOTIDE SEQUENCE [LARGE SCALE GENOMIC DNA]</scope>
    <source>
        <strain evidence="2 3">NAS-02</strain>
    </source>
</reference>
<dbReference type="InterPro" id="IPR038723">
    <property type="entry name" value="ArnR1-like_HTH"/>
</dbReference>
<organism evidence="2 3">
    <name type="scientific">Conexivisphaera calida</name>
    <dbReference type="NCBI Taxonomy" id="1874277"/>
    <lineage>
        <taxon>Archaea</taxon>
        <taxon>Nitrososphaerota</taxon>
        <taxon>Conexivisphaeria</taxon>
        <taxon>Conexivisphaerales</taxon>
        <taxon>Conexivisphaeraceae</taxon>
        <taxon>Conexivisphaera</taxon>
    </lineage>
</organism>
<dbReference type="InterPro" id="IPR036388">
    <property type="entry name" value="WH-like_DNA-bd_sf"/>
</dbReference>
<dbReference type="OrthoDB" id="9192at2157"/>
<protein>
    <recommendedName>
        <fullName evidence="1">ArnR1-like winged helix-turn-helix domain-containing protein</fullName>
    </recommendedName>
</protein>
<name>A0A4P2VEH1_9ARCH</name>
<dbReference type="EMBL" id="AP018732">
    <property type="protein sequence ID" value="BBE41823.1"/>
    <property type="molecule type" value="Genomic_DNA"/>
</dbReference>
<keyword evidence="3" id="KW-1185">Reference proteome</keyword>
<feature type="domain" description="ArnR1-like winged helix-turn-helix" evidence="1">
    <location>
        <begin position="5"/>
        <end position="88"/>
    </location>
</feature>
<accession>A0A4P2VEH1</accession>
<gene>
    <name evidence="2" type="ORF">NAS2_0433</name>
</gene>
<dbReference type="Pfam" id="PF14947">
    <property type="entry name" value="HTH_45"/>
    <property type="match status" value="1"/>
</dbReference>
<proteinExistence type="predicted"/>
<dbReference type="Proteomes" id="UP000509448">
    <property type="component" value="Chromosome"/>
</dbReference>
<evidence type="ECO:0000259" key="1">
    <source>
        <dbReference type="Pfam" id="PF14947"/>
    </source>
</evidence>
<dbReference type="AlphaFoldDB" id="A0A4P2VEH1"/>
<dbReference type="KEGG" id="ccai:NAS2_0433"/>
<dbReference type="Gene3D" id="1.10.10.10">
    <property type="entry name" value="Winged helix-like DNA-binding domain superfamily/Winged helix DNA-binding domain"/>
    <property type="match status" value="1"/>
</dbReference>
<dbReference type="GeneID" id="55584251"/>
<dbReference type="InterPro" id="IPR036390">
    <property type="entry name" value="WH_DNA-bd_sf"/>
</dbReference>